<reference evidence="5 6" key="1">
    <citation type="journal article" date="2024" name="Nat. Commun.">
        <title>Phylogenomics reveals the evolutionary origins of lichenization in chlorophyte algae.</title>
        <authorList>
            <person name="Puginier C."/>
            <person name="Libourel C."/>
            <person name="Otte J."/>
            <person name="Skaloud P."/>
            <person name="Haon M."/>
            <person name="Grisel S."/>
            <person name="Petersen M."/>
            <person name="Berrin J.G."/>
            <person name="Delaux P.M."/>
            <person name="Dal Grande F."/>
            <person name="Keller J."/>
        </authorList>
    </citation>
    <scope>NUCLEOTIDE SEQUENCE [LARGE SCALE GENOMIC DNA]</scope>
    <source>
        <strain evidence="5 6">SAG 216-7</strain>
    </source>
</reference>
<dbReference type="SMART" id="SM00948">
    <property type="entry name" value="Proteasome_A_N"/>
    <property type="match status" value="1"/>
</dbReference>
<evidence type="ECO:0000313" key="5">
    <source>
        <dbReference type="EMBL" id="KAK9902822.1"/>
    </source>
</evidence>
<dbReference type="Gene3D" id="3.60.20.10">
    <property type="entry name" value="Glutamine Phosphoribosylpyrophosphate, subunit 1, domain 1"/>
    <property type="match status" value="1"/>
</dbReference>
<dbReference type="CDD" id="cd03755">
    <property type="entry name" value="proteasome_alpha_type_7"/>
    <property type="match status" value="1"/>
</dbReference>
<dbReference type="Pfam" id="PF00227">
    <property type="entry name" value="Proteasome"/>
    <property type="match status" value="1"/>
</dbReference>
<protein>
    <recommendedName>
        <fullName evidence="3">Proteasome subunit alpha type</fullName>
    </recommendedName>
</protein>
<evidence type="ECO:0000256" key="2">
    <source>
        <dbReference type="PROSITE-ProRule" id="PRU00808"/>
    </source>
</evidence>
<dbReference type="SUPFAM" id="SSF56235">
    <property type="entry name" value="N-terminal nucleophile aminohydrolases (Ntn hydrolases)"/>
    <property type="match status" value="1"/>
</dbReference>
<gene>
    <name evidence="5" type="ORF">WJX75_007328</name>
</gene>
<comment type="function">
    <text evidence="3">The proteasome is a multicatalytic proteinase complex which is characterized by its ability to cleave peptides with Arg, Phe, Tyr, Leu, and Glu adjacent to the leaving group at neutral or slightly basic pH.</text>
</comment>
<dbReference type="Pfam" id="PF10584">
    <property type="entry name" value="Proteasome_A_N"/>
    <property type="match status" value="1"/>
</dbReference>
<keyword evidence="6" id="KW-1185">Reference proteome</keyword>
<dbReference type="PROSITE" id="PS00388">
    <property type="entry name" value="PROTEASOME_ALPHA_1"/>
    <property type="match status" value="1"/>
</dbReference>
<dbReference type="InterPro" id="IPR050115">
    <property type="entry name" value="Proteasome_alpha"/>
</dbReference>
<dbReference type="InterPro" id="IPR001353">
    <property type="entry name" value="Proteasome_sua/b"/>
</dbReference>
<comment type="subunit">
    <text evidence="3">The 20S proteasome core is composed of 28 subunits that are arranged in four stacked rings, resulting in a barrel-shaped structure. The two end rings are each formed by seven alpha subunits, and the two central rings are each formed by seven beta subunits.</text>
</comment>
<feature type="domain" description="Proteasome alpha-type subunits" evidence="4">
    <location>
        <begin position="5"/>
        <end position="27"/>
    </location>
</feature>
<dbReference type="InterPro" id="IPR029055">
    <property type="entry name" value="Ntn_hydrolases_N"/>
</dbReference>
<evidence type="ECO:0000313" key="6">
    <source>
        <dbReference type="Proteomes" id="UP001491310"/>
    </source>
</evidence>
<sequence length="248" mass="26920">MGSRYDRAITVFSPDGHLFQVEYAQEAVKRGVCAVGVRGTDTVVLGVEKVSTAKLQDPRTVRKIMKIDEHICLAFAGLTADARVLVNRARTEAQSYRLTFDESPSVDYLTRWIANIQQKYTQSGGMRPFGISTLVVGFDSEGKPALYQTDPSGTHSAWKAAAIGRNSKTVREYLEKNYKETSGGETVALAVRALMEVVEAGSKNLEVAVMEKDTGLRLLTDAELDAVVATIEAEKAAAEAARRGPSTS</sequence>
<dbReference type="NCBIfam" id="NF003075">
    <property type="entry name" value="PRK03996.1"/>
    <property type="match status" value="1"/>
</dbReference>
<evidence type="ECO:0000259" key="4">
    <source>
        <dbReference type="PROSITE" id="PS00388"/>
    </source>
</evidence>
<dbReference type="Proteomes" id="UP001491310">
    <property type="component" value="Unassembled WGS sequence"/>
</dbReference>
<accession>A0ABR2YDA7</accession>
<comment type="subcellular location">
    <subcellularLocation>
        <location evidence="3">Cytoplasm</location>
    </subcellularLocation>
    <subcellularLocation>
        <location evidence="3">Nucleus</location>
    </subcellularLocation>
</comment>
<keyword evidence="3" id="KW-0963">Cytoplasm</keyword>
<proteinExistence type="inferred from homology"/>
<dbReference type="InterPro" id="IPR023332">
    <property type="entry name" value="Proteasome_alpha-type"/>
</dbReference>
<comment type="caution">
    <text evidence="5">The sequence shown here is derived from an EMBL/GenBank/DDBJ whole genome shotgun (WGS) entry which is preliminary data.</text>
</comment>
<dbReference type="PANTHER" id="PTHR11599">
    <property type="entry name" value="PROTEASOME SUBUNIT ALPHA/BETA"/>
    <property type="match status" value="1"/>
</dbReference>
<name>A0ABR2YDA7_9CHLO</name>
<dbReference type="PROSITE" id="PS51475">
    <property type="entry name" value="PROTEASOME_ALPHA_2"/>
    <property type="match status" value="1"/>
</dbReference>
<evidence type="ECO:0000256" key="1">
    <source>
        <dbReference type="ARBA" id="ARBA00022942"/>
    </source>
</evidence>
<evidence type="ECO:0000256" key="3">
    <source>
        <dbReference type="RuleBase" id="RU000551"/>
    </source>
</evidence>
<comment type="similarity">
    <text evidence="2 3">Belongs to the peptidase T1A family.</text>
</comment>
<dbReference type="EMBL" id="JALJOT010000015">
    <property type="protein sequence ID" value="KAK9902822.1"/>
    <property type="molecule type" value="Genomic_DNA"/>
</dbReference>
<organism evidence="5 6">
    <name type="scientific">Coccomyxa subellipsoidea</name>
    <dbReference type="NCBI Taxonomy" id="248742"/>
    <lineage>
        <taxon>Eukaryota</taxon>
        <taxon>Viridiplantae</taxon>
        <taxon>Chlorophyta</taxon>
        <taxon>core chlorophytes</taxon>
        <taxon>Trebouxiophyceae</taxon>
        <taxon>Trebouxiophyceae incertae sedis</taxon>
        <taxon>Coccomyxaceae</taxon>
        <taxon>Coccomyxa</taxon>
    </lineage>
</organism>
<keyword evidence="1 2" id="KW-0647">Proteasome</keyword>
<dbReference type="InterPro" id="IPR000426">
    <property type="entry name" value="Proteasome_asu_N"/>
</dbReference>
<keyword evidence="3" id="KW-0539">Nucleus</keyword>